<dbReference type="Proteomes" id="UP000038009">
    <property type="component" value="Unassembled WGS sequence"/>
</dbReference>
<name>A0A0N1HT43_LEPSE</name>
<comment type="subcellular location">
    <subcellularLocation>
        <location evidence="1">Endoplasmic reticulum</location>
    </subcellularLocation>
</comment>
<dbReference type="VEuPathDB" id="TriTrypDB:Lsey_0497_0020"/>
<gene>
    <name evidence="6" type="ORF">ABL78_8096</name>
</gene>
<organism evidence="6 7">
    <name type="scientific">Leptomonas seymouri</name>
    <dbReference type="NCBI Taxonomy" id="5684"/>
    <lineage>
        <taxon>Eukaryota</taxon>
        <taxon>Discoba</taxon>
        <taxon>Euglenozoa</taxon>
        <taxon>Kinetoplastea</taxon>
        <taxon>Metakinetoplastina</taxon>
        <taxon>Trypanosomatida</taxon>
        <taxon>Trypanosomatidae</taxon>
        <taxon>Leishmaniinae</taxon>
        <taxon>Leptomonas</taxon>
    </lineage>
</organism>
<dbReference type="GO" id="GO:0016020">
    <property type="term" value="C:membrane"/>
    <property type="evidence" value="ECO:0007669"/>
    <property type="project" value="InterPro"/>
</dbReference>
<dbReference type="InterPro" id="IPR036026">
    <property type="entry name" value="Seven-hairpin_glycosidases"/>
</dbReference>
<dbReference type="PANTHER" id="PTHR45679:SF5">
    <property type="entry name" value="ER DEGRADATION-ENHANCING ALPHA-MANNOSIDASE-LIKE PROTEIN 1"/>
    <property type="match status" value="1"/>
</dbReference>
<dbReference type="Pfam" id="PF01532">
    <property type="entry name" value="Glyco_hydro_47"/>
    <property type="match status" value="1"/>
</dbReference>
<evidence type="ECO:0000256" key="3">
    <source>
        <dbReference type="ARBA" id="ARBA00022824"/>
    </source>
</evidence>
<protein>
    <submittedName>
        <fullName evidence="6">Putative mannosyl-oligosaccharide 1 2-alpha-mannosidase IB</fullName>
    </submittedName>
</protein>
<dbReference type="EMBL" id="LJSK01000497">
    <property type="protein sequence ID" value="KPI82890.1"/>
    <property type="molecule type" value="Genomic_DNA"/>
</dbReference>
<dbReference type="GO" id="GO:0005975">
    <property type="term" value="P:carbohydrate metabolic process"/>
    <property type="evidence" value="ECO:0007669"/>
    <property type="project" value="InterPro"/>
</dbReference>
<feature type="chain" id="PRO_5005873550" evidence="5">
    <location>
        <begin position="20"/>
        <end position="352"/>
    </location>
</feature>
<reference evidence="6 7" key="1">
    <citation type="journal article" date="2015" name="PLoS Pathog.">
        <title>Leptomonas seymouri: Adaptations to the Dixenous Life Cycle Analyzed by Genome Sequencing, Transcriptome Profiling and Co-infection with Leishmania donovani.</title>
        <authorList>
            <person name="Kraeva N."/>
            <person name="Butenko A."/>
            <person name="Hlavacova J."/>
            <person name="Kostygov A."/>
            <person name="Myskova J."/>
            <person name="Grybchuk D."/>
            <person name="Lestinova T."/>
            <person name="Votypka J."/>
            <person name="Volf P."/>
            <person name="Opperdoes F."/>
            <person name="Flegontov P."/>
            <person name="Lukes J."/>
            <person name="Yurchenko V."/>
        </authorList>
    </citation>
    <scope>NUCLEOTIDE SEQUENCE [LARGE SCALE GENOMIC DNA]</scope>
    <source>
        <strain evidence="6 7">ATCC 30220</strain>
    </source>
</reference>
<dbReference type="InterPro" id="IPR012341">
    <property type="entry name" value="6hp_glycosidase-like_sf"/>
</dbReference>
<evidence type="ECO:0000313" key="7">
    <source>
        <dbReference type="Proteomes" id="UP000038009"/>
    </source>
</evidence>
<proteinExistence type="inferred from homology"/>
<accession>A0A0N1HT43</accession>
<dbReference type="PANTHER" id="PTHR45679">
    <property type="entry name" value="ER DEGRADATION-ENHANCING ALPHA-MANNOSIDASE-LIKE PROTEIN 2"/>
    <property type="match status" value="1"/>
</dbReference>
<dbReference type="GO" id="GO:0004571">
    <property type="term" value="F:mannosyl-oligosaccharide 1,2-alpha-mannosidase activity"/>
    <property type="evidence" value="ECO:0007669"/>
    <property type="project" value="InterPro"/>
</dbReference>
<evidence type="ECO:0000256" key="5">
    <source>
        <dbReference type="SAM" id="SignalP"/>
    </source>
</evidence>
<evidence type="ECO:0000256" key="4">
    <source>
        <dbReference type="ARBA" id="ARBA00023180"/>
    </source>
</evidence>
<dbReference type="SUPFAM" id="SSF48225">
    <property type="entry name" value="Seven-hairpin glycosidases"/>
    <property type="match status" value="1"/>
</dbReference>
<dbReference type="GO" id="GO:0044322">
    <property type="term" value="C:endoplasmic reticulum quality control compartment"/>
    <property type="evidence" value="ECO:0007669"/>
    <property type="project" value="GOC"/>
</dbReference>
<keyword evidence="4" id="KW-0325">Glycoprotein</keyword>
<evidence type="ECO:0000256" key="1">
    <source>
        <dbReference type="ARBA" id="ARBA00004240"/>
    </source>
</evidence>
<dbReference type="AlphaFoldDB" id="A0A0N1HT43"/>
<evidence type="ECO:0000313" key="6">
    <source>
        <dbReference type="EMBL" id="KPI82890.1"/>
    </source>
</evidence>
<dbReference type="GO" id="GO:0005509">
    <property type="term" value="F:calcium ion binding"/>
    <property type="evidence" value="ECO:0007669"/>
    <property type="project" value="InterPro"/>
</dbReference>
<comment type="similarity">
    <text evidence="2">Belongs to the glycosyl hydrolase 47 family.</text>
</comment>
<keyword evidence="3" id="KW-0256">Endoplasmic reticulum</keyword>
<dbReference type="InterPro" id="IPR044674">
    <property type="entry name" value="EDEM1/2/3"/>
</dbReference>
<dbReference type="GO" id="GO:1904380">
    <property type="term" value="P:endoplasmic reticulum mannose trimming"/>
    <property type="evidence" value="ECO:0007669"/>
    <property type="project" value="InterPro"/>
</dbReference>
<keyword evidence="5" id="KW-0732">Signal</keyword>
<evidence type="ECO:0000256" key="2">
    <source>
        <dbReference type="ARBA" id="ARBA00007658"/>
    </source>
</evidence>
<dbReference type="InterPro" id="IPR001382">
    <property type="entry name" value="Glyco_hydro_47"/>
</dbReference>
<comment type="caution">
    <text evidence="6">The sequence shown here is derived from an EMBL/GenBank/DDBJ whole genome shotgun (WGS) entry which is preliminary data.</text>
</comment>
<feature type="signal peptide" evidence="5">
    <location>
        <begin position="1"/>
        <end position="19"/>
    </location>
</feature>
<sequence length="352" mass="37896">MLLPVIVGLALVLVMESSALVALKGELRKVRHAQRAVDGDGAHIAARCTRSNLPEAEVLVGTASPYWLGDAIEWRETTTRKTQMMATLKQQVKRVELLSLDEADVEVVGPLMDLVGPVPVAAHYMYEGIVAPVVRGEHNYSAGLLRGVRDLGERPLSVFHSPTGLPFITINLQQAAADRKRVVTVDADAGSFLLEFAALSRLTGNATYRRAARRATPIPHDMREPATELKDFVKVVQGKWRRSRHTSVGARIDSTVKCAVKYHALSGEVQELREYEADRRASPAWLLQGGLYCGLSQGAMRSETAVTQGLSAFYQGSTALGGHHGGVVVEGNRGRVGCAPAAEAGGDACRGD</sequence>
<dbReference type="Gene3D" id="1.50.10.10">
    <property type="match status" value="1"/>
</dbReference>
<keyword evidence="7" id="KW-1185">Reference proteome</keyword>
<dbReference type="OrthoDB" id="250079at2759"/>